<evidence type="ECO:0000313" key="2">
    <source>
        <dbReference type="Proteomes" id="UP000814128"/>
    </source>
</evidence>
<dbReference type="EMBL" id="MU273856">
    <property type="protein sequence ID" value="KAI0027686.1"/>
    <property type="molecule type" value="Genomic_DNA"/>
</dbReference>
<keyword evidence="2" id="KW-1185">Reference proteome</keyword>
<dbReference type="Proteomes" id="UP000814128">
    <property type="component" value="Unassembled WGS sequence"/>
</dbReference>
<reference evidence="1" key="1">
    <citation type="submission" date="2021-02" db="EMBL/GenBank/DDBJ databases">
        <authorList>
            <consortium name="DOE Joint Genome Institute"/>
            <person name="Ahrendt S."/>
            <person name="Looney B.P."/>
            <person name="Miyauchi S."/>
            <person name="Morin E."/>
            <person name="Drula E."/>
            <person name="Courty P.E."/>
            <person name="Chicoki N."/>
            <person name="Fauchery L."/>
            <person name="Kohler A."/>
            <person name="Kuo A."/>
            <person name="Labutti K."/>
            <person name="Pangilinan J."/>
            <person name="Lipzen A."/>
            <person name="Riley R."/>
            <person name="Andreopoulos W."/>
            <person name="He G."/>
            <person name="Johnson J."/>
            <person name="Barry K.W."/>
            <person name="Grigoriev I.V."/>
            <person name="Nagy L."/>
            <person name="Hibbett D."/>
            <person name="Henrissat B."/>
            <person name="Matheny P.B."/>
            <person name="Labbe J."/>
            <person name="Martin F."/>
        </authorList>
    </citation>
    <scope>NUCLEOTIDE SEQUENCE</scope>
    <source>
        <strain evidence="1">EC-137</strain>
    </source>
</reference>
<comment type="caution">
    <text evidence="1">The sequence shown here is derived from an EMBL/GenBank/DDBJ whole genome shotgun (WGS) entry which is preliminary data.</text>
</comment>
<reference evidence="1" key="2">
    <citation type="journal article" date="2022" name="New Phytol.">
        <title>Evolutionary transition to the ectomycorrhizal habit in the genomes of a hyperdiverse lineage of mushroom-forming fungi.</title>
        <authorList>
            <person name="Looney B."/>
            <person name="Miyauchi S."/>
            <person name="Morin E."/>
            <person name="Drula E."/>
            <person name="Courty P.E."/>
            <person name="Kohler A."/>
            <person name="Kuo A."/>
            <person name="LaButti K."/>
            <person name="Pangilinan J."/>
            <person name="Lipzen A."/>
            <person name="Riley R."/>
            <person name="Andreopoulos W."/>
            <person name="He G."/>
            <person name="Johnson J."/>
            <person name="Nolan M."/>
            <person name="Tritt A."/>
            <person name="Barry K.W."/>
            <person name="Grigoriev I.V."/>
            <person name="Nagy L.G."/>
            <person name="Hibbett D."/>
            <person name="Henrissat B."/>
            <person name="Matheny P.B."/>
            <person name="Labbe J."/>
            <person name="Martin F.M."/>
        </authorList>
    </citation>
    <scope>NUCLEOTIDE SEQUENCE</scope>
    <source>
        <strain evidence="1">EC-137</strain>
    </source>
</reference>
<organism evidence="1 2">
    <name type="scientific">Vararia minispora EC-137</name>
    <dbReference type="NCBI Taxonomy" id="1314806"/>
    <lineage>
        <taxon>Eukaryota</taxon>
        <taxon>Fungi</taxon>
        <taxon>Dikarya</taxon>
        <taxon>Basidiomycota</taxon>
        <taxon>Agaricomycotina</taxon>
        <taxon>Agaricomycetes</taxon>
        <taxon>Russulales</taxon>
        <taxon>Lachnocladiaceae</taxon>
        <taxon>Vararia</taxon>
    </lineage>
</organism>
<accession>A0ACB8Q7D2</accession>
<evidence type="ECO:0000313" key="1">
    <source>
        <dbReference type="EMBL" id="KAI0027686.1"/>
    </source>
</evidence>
<name>A0ACB8Q7D2_9AGAM</name>
<protein>
    <submittedName>
        <fullName evidence="1">HIT-like domain-containing protein</fullName>
    </submittedName>
</protein>
<sequence length="251" mass="28702">MAGSWQNALRSYATNPDSLPPSVLFSESSSTVTVFDKWPKAIFHFLILPRPTDSLTPTDLADLRTLLHKDKDIALSVLKNLNQEATKVTKDIHKEMRERYGFVWDVHAGFHAVPSVPHIHLHVMSSELVSSSLKNKKHYNSFHPTLGYFISLDTVLSWFDARPETFRQLSSLEESKYTPLLREDLVCFRCNRTLRNIPLLKAHLQEEWDMLRNKGTHKRKADDAQTLVEERPAKKRATSTEAQVTSDKPGP</sequence>
<gene>
    <name evidence="1" type="ORF">K488DRAFT_60663</name>
</gene>
<proteinExistence type="predicted"/>